<evidence type="ECO:0000256" key="1">
    <source>
        <dbReference type="ARBA" id="ARBA00022679"/>
    </source>
</evidence>
<dbReference type="PROSITE" id="PS51186">
    <property type="entry name" value="GNAT"/>
    <property type="match status" value="1"/>
</dbReference>
<keyword evidence="2" id="KW-0012">Acyltransferase</keyword>
<dbReference type="RefSeq" id="WP_084765843.1">
    <property type="nucleotide sequence ID" value="NZ_BJON01000034.1"/>
</dbReference>
<dbReference type="InterPro" id="IPR050832">
    <property type="entry name" value="Bact_Acetyltransf"/>
</dbReference>
<proteinExistence type="predicted"/>
<dbReference type="InterPro" id="IPR016181">
    <property type="entry name" value="Acyl_CoA_acyltransferase"/>
</dbReference>
<evidence type="ECO:0000313" key="4">
    <source>
        <dbReference type="EMBL" id="GED72748.1"/>
    </source>
</evidence>
<comment type="caution">
    <text evidence="4">The sequence shown here is derived from an EMBL/GenBank/DDBJ whole genome shotgun (WGS) entry which is preliminary data.</text>
</comment>
<dbReference type="InterPro" id="IPR000182">
    <property type="entry name" value="GNAT_dom"/>
</dbReference>
<keyword evidence="5" id="KW-1185">Reference proteome</keyword>
<protein>
    <recommendedName>
        <fullName evidence="3">N-acetyltransferase domain-containing protein</fullName>
    </recommendedName>
</protein>
<dbReference type="Pfam" id="PF00583">
    <property type="entry name" value="Acetyltransf_1"/>
    <property type="match status" value="1"/>
</dbReference>
<dbReference type="CDD" id="cd04301">
    <property type="entry name" value="NAT_SF"/>
    <property type="match status" value="1"/>
</dbReference>
<dbReference type="EMBL" id="BJON01000034">
    <property type="protein sequence ID" value="GED72748.1"/>
    <property type="molecule type" value="Genomic_DNA"/>
</dbReference>
<dbReference type="Gene3D" id="3.40.630.30">
    <property type="match status" value="1"/>
</dbReference>
<gene>
    <name evidence="4" type="ORF">BRE01_64500</name>
</gene>
<feature type="domain" description="N-acetyltransferase" evidence="3">
    <location>
        <begin position="7"/>
        <end position="169"/>
    </location>
</feature>
<evidence type="ECO:0000259" key="3">
    <source>
        <dbReference type="PROSITE" id="PS51186"/>
    </source>
</evidence>
<dbReference type="PANTHER" id="PTHR43877">
    <property type="entry name" value="AMINOALKYLPHOSPHONATE N-ACETYLTRANSFERASE-RELATED-RELATED"/>
    <property type="match status" value="1"/>
</dbReference>
<name>A0ABQ0TXZ0_9BACL</name>
<evidence type="ECO:0000313" key="5">
    <source>
        <dbReference type="Proteomes" id="UP000319578"/>
    </source>
</evidence>
<accession>A0ABQ0TXZ0</accession>
<sequence>MAQTQALRIRDAVDSDREAIQAVVLGAYEQYAEILPKERWEAYREAIRTSVYGDGPVARIVAEWDQEIVGSVLLFITSEKAYDRPELEIKGPIIRLLSVSPYARGKGIATALIKECVRRAQKMRAEFLHLHTSDMMAAAVRLYEHLGFERAEDKDMMNGHTLVKSFRINLHSTSLLESANEPYFEPKNKNASDLHNRFTL</sequence>
<dbReference type="Proteomes" id="UP000319578">
    <property type="component" value="Unassembled WGS sequence"/>
</dbReference>
<evidence type="ECO:0000256" key="2">
    <source>
        <dbReference type="ARBA" id="ARBA00023315"/>
    </source>
</evidence>
<reference evidence="4 5" key="1">
    <citation type="submission" date="2019-06" db="EMBL/GenBank/DDBJ databases">
        <title>Whole genome shotgun sequence of Brevibacillus reuszeri NBRC 15719.</title>
        <authorList>
            <person name="Hosoyama A."/>
            <person name="Uohara A."/>
            <person name="Ohji S."/>
            <person name="Ichikawa N."/>
        </authorList>
    </citation>
    <scope>NUCLEOTIDE SEQUENCE [LARGE SCALE GENOMIC DNA]</scope>
    <source>
        <strain evidence="4 5">NBRC 15719</strain>
    </source>
</reference>
<dbReference type="SUPFAM" id="SSF55729">
    <property type="entry name" value="Acyl-CoA N-acyltransferases (Nat)"/>
    <property type="match status" value="1"/>
</dbReference>
<keyword evidence="1" id="KW-0808">Transferase</keyword>
<organism evidence="4 5">
    <name type="scientific">Brevibacillus reuszeri</name>
    <dbReference type="NCBI Taxonomy" id="54915"/>
    <lineage>
        <taxon>Bacteria</taxon>
        <taxon>Bacillati</taxon>
        <taxon>Bacillota</taxon>
        <taxon>Bacilli</taxon>
        <taxon>Bacillales</taxon>
        <taxon>Paenibacillaceae</taxon>
        <taxon>Brevibacillus</taxon>
    </lineage>
</organism>